<accession>A0A1D8P4H5</accession>
<keyword evidence="4 7" id="KW-1133">Transmembrane helix</keyword>
<proteinExistence type="inferred from homology"/>
<evidence type="ECO:0000256" key="1">
    <source>
        <dbReference type="ARBA" id="ARBA00004651"/>
    </source>
</evidence>
<feature type="transmembrane region" description="Helical" evidence="7">
    <location>
        <begin position="374"/>
        <end position="392"/>
    </location>
</feature>
<evidence type="ECO:0000256" key="5">
    <source>
        <dbReference type="ARBA" id="ARBA00023136"/>
    </source>
</evidence>
<sequence length="409" mass="45891">MFDIDRWREIFESINKNKLRTVLGAFTVALGIFIFTVLFGMGNGLKNTFNSFFIDDAQNMIFIRPGYTSMAHKGFKENRRIQFKNEDLELLKKEFGSKIEYISARFYNGVTARNKKESGVYTVRAVHPDHQYLENTIITEGRFIDGNDIINRTRYIVIGRLVEQDLFKNQTALGKFLNLNGIMYKVVGVFRDEGGDQEERNIYAPVTTLQGIYKGTDHIHQIALSYNLAIGVDGARRLARDIESTLKEKHFIAKEDRSGIRVRSAFEDVAQNMAFANMLQLIVLWIGIGTLFAGAIAIGNIMVFVVKERTKELGIRKALGAKPGSIVGLILQESIFITAVAGYVGIIFAIFTLNSIGDKLEDYFITDPQVNKSTIIWATIILILVGAIAGFIPARRAAKIKPVEALAED</sequence>
<organism evidence="10 11">
    <name type="scientific">Urechidicola croceus</name>
    <dbReference type="NCBI Taxonomy" id="1850246"/>
    <lineage>
        <taxon>Bacteria</taxon>
        <taxon>Pseudomonadati</taxon>
        <taxon>Bacteroidota</taxon>
        <taxon>Flavobacteriia</taxon>
        <taxon>Flavobacteriales</taxon>
        <taxon>Flavobacteriaceae</taxon>
        <taxon>Urechidicola</taxon>
    </lineage>
</organism>
<keyword evidence="5 7" id="KW-0472">Membrane</keyword>
<dbReference type="Pfam" id="PF12704">
    <property type="entry name" value="MacB_PCD"/>
    <property type="match status" value="1"/>
</dbReference>
<dbReference type="GO" id="GO:0005524">
    <property type="term" value="F:ATP binding"/>
    <property type="evidence" value="ECO:0007669"/>
    <property type="project" value="UniProtKB-KW"/>
</dbReference>
<evidence type="ECO:0000256" key="7">
    <source>
        <dbReference type="SAM" id="Phobius"/>
    </source>
</evidence>
<dbReference type="AlphaFoldDB" id="A0A1D8P4H5"/>
<evidence type="ECO:0000256" key="3">
    <source>
        <dbReference type="ARBA" id="ARBA00022692"/>
    </source>
</evidence>
<dbReference type="InterPro" id="IPR050250">
    <property type="entry name" value="Macrolide_Exporter_MacB"/>
</dbReference>
<dbReference type="OrthoDB" id="9770036at2"/>
<keyword evidence="2" id="KW-1003">Cell membrane</keyword>
<keyword evidence="3 7" id="KW-0812">Transmembrane</keyword>
<dbReference type="KEGG" id="lul:LPB138_01655"/>
<evidence type="ECO:0000256" key="4">
    <source>
        <dbReference type="ARBA" id="ARBA00022989"/>
    </source>
</evidence>
<dbReference type="GO" id="GO:0005886">
    <property type="term" value="C:plasma membrane"/>
    <property type="evidence" value="ECO:0007669"/>
    <property type="project" value="UniProtKB-SubCell"/>
</dbReference>
<dbReference type="Pfam" id="PF02687">
    <property type="entry name" value="FtsX"/>
    <property type="match status" value="1"/>
</dbReference>
<evidence type="ECO:0000313" key="11">
    <source>
        <dbReference type="Proteomes" id="UP000176050"/>
    </source>
</evidence>
<evidence type="ECO:0000256" key="2">
    <source>
        <dbReference type="ARBA" id="ARBA00022475"/>
    </source>
</evidence>
<dbReference type="InterPro" id="IPR003838">
    <property type="entry name" value="ABC3_permease_C"/>
</dbReference>
<feature type="domain" description="MacB-like periplasmic core" evidence="9">
    <location>
        <begin position="22"/>
        <end position="225"/>
    </location>
</feature>
<dbReference type="PANTHER" id="PTHR30572">
    <property type="entry name" value="MEMBRANE COMPONENT OF TRANSPORTER-RELATED"/>
    <property type="match status" value="1"/>
</dbReference>
<dbReference type="Proteomes" id="UP000176050">
    <property type="component" value="Chromosome"/>
</dbReference>
<evidence type="ECO:0000313" key="10">
    <source>
        <dbReference type="EMBL" id="AOW19468.1"/>
    </source>
</evidence>
<comment type="similarity">
    <text evidence="6">Belongs to the ABC-4 integral membrane protein family.</text>
</comment>
<evidence type="ECO:0000259" key="8">
    <source>
        <dbReference type="Pfam" id="PF02687"/>
    </source>
</evidence>
<dbReference type="RefSeq" id="WP_070235584.1">
    <property type="nucleotide sequence ID" value="NZ_CP017478.1"/>
</dbReference>
<protein>
    <submittedName>
        <fullName evidence="10">ABC transporter ATP-binding protein</fullName>
    </submittedName>
</protein>
<evidence type="ECO:0000256" key="6">
    <source>
        <dbReference type="ARBA" id="ARBA00038076"/>
    </source>
</evidence>
<comment type="subcellular location">
    <subcellularLocation>
        <location evidence="1">Cell membrane</location>
        <topology evidence="1">Multi-pass membrane protein</topology>
    </subcellularLocation>
</comment>
<reference evidence="10 11" key="1">
    <citation type="submission" date="2016-10" db="EMBL/GenBank/DDBJ databases">
        <title>Lutibacter sp. LPB0138, isolated from marine gastropod.</title>
        <authorList>
            <person name="Kim E."/>
            <person name="Yi H."/>
        </authorList>
    </citation>
    <scope>NUCLEOTIDE SEQUENCE [LARGE SCALE GENOMIC DNA]</scope>
    <source>
        <strain evidence="10 11">LPB0138</strain>
    </source>
</reference>
<feature type="domain" description="ABC3 transporter permease C-terminal" evidence="8">
    <location>
        <begin position="287"/>
        <end position="402"/>
    </location>
</feature>
<keyword evidence="10" id="KW-0547">Nucleotide-binding</keyword>
<gene>
    <name evidence="10" type="ORF">LPB138_01655</name>
</gene>
<keyword evidence="10" id="KW-0067">ATP-binding</keyword>
<feature type="transmembrane region" description="Helical" evidence="7">
    <location>
        <begin position="282"/>
        <end position="306"/>
    </location>
</feature>
<keyword evidence="11" id="KW-1185">Reference proteome</keyword>
<dbReference type="InterPro" id="IPR025857">
    <property type="entry name" value="MacB_PCD"/>
</dbReference>
<feature type="transmembrane region" description="Helical" evidence="7">
    <location>
        <begin position="21"/>
        <end position="41"/>
    </location>
</feature>
<dbReference type="STRING" id="1850246.LPB138_01655"/>
<feature type="transmembrane region" description="Helical" evidence="7">
    <location>
        <begin position="326"/>
        <end position="354"/>
    </location>
</feature>
<dbReference type="GO" id="GO:0022857">
    <property type="term" value="F:transmembrane transporter activity"/>
    <property type="evidence" value="ECO:0007669"/>
    <property type="project" value="TreeGrafter"/>
</dbReference>
<dbReference type="EMBL" id="CP017478">
    <property type="protein sequence ID" value="AOW19468.1"/>
    <property type="molecule type" value="Genomic_DNA"/>
</dbReference>
<name>A0A1D8P4H5_9FLAO</name>
<dbReference type="PANTHER" id="PTHR30572:SF4">
    <property type="entry name" value="ABC TRANSPORTER PERMEASE YTRF"/>
    <property type="match status" value="1"/>
</dbReference>
<evidence type="ECO:0000259" key="9">
    <source>
        <dbReference type="Pfam" id="PF12704"/>
    </source>
</evidence>